<dbReference type="SMART" id="SM00353">
    <property type="entry name" value="HLH"/>
    <property type="match status" value="1"/>
</dbReference>
<dbReference type="STRING" id="4537.A0A0E0LBX0"/>
<dbReference type="HOGENOM" id="CLU_087429_0_0_1"/>
<keyword evidence="5" id="KW-0804">Transcription</keyword>
<dbReference type="PROSITE" id="PS50888">
    <property type="entry name" value="BHLH"/>
    <property type="match status" value="1"/>
</dbReference>
<keyword evidence="10" id="KW-1185">Reference proteome</keyword>
<proteinExistence type="inferred from homology"/>
<evidence type="ECO:0000313" key="10">
    <source>
        <dbReference type="Proteomes" id="UP000026962"/>
    </source>
</evidence>
<dbReference type="GO" id="GO:0048766">
    <property type="term" value="P:root hair initiation"/>
    <property type="evidence" value="ECO:0007669"/>
    <property type="project" value="UniProtKB-ARBA"/>
</dbReference>
<dbReference type="SUPFAM" id="SSF47459">
    <property type="entry name" value="HLH, helix-loop-helix DNA-binding domain"/>
    <property type="match status" value="1"/>
</dbReference>
<dbReference type="Gene3D" id="4.10.280.10">
    <property type="entry name" value="Helix-loop-helix DNA-binding domain"/>
    <property type="match status" value="1"/>
</dbReference>
<dbReference type="InterPro" id="IPR045843">
    <property type="entry name" value="IND-like"/>
</dbReference>
<name>A0A0E0LBX0_ORYPU</name>
<evidence type="ECO:0000256" key="4">
    <source>
        <dbReference type="ARBA" id="ARBA00023125"/>
    </source>
</evidence>
<keyword evidence="3" id="KW-0805">Transcription regulation</keyword>
<evidence type="ECO:0000256" key="3">
    <source>
        <dbReference type="ARBA" id="ARBA00023015"/>
    </source>
</evidence>
<dbReference type="GO" id="GO:0005634">
    <property type="term" value="C:nucleus"/>
    <property type="evidence" value="ECO:0007669"/>
    <property type="project" value="UniProtKB-SubCell"/>
</dbReference>
<keyword evidence="4" id="KW-0238">DNA-binding</keyword>
<dbReference type="GO" id="GO:0046983">
    <property type="term" value="F:protein dimerization activity"/>
    <property type="evidence" value="ECO:0007669"/>
    <property type="project" value="InterPro"/>
</dbReference>
<dbReference type="CDD" id="cd11454">
    <property type="entry name" value="bHLH_AtIND_like"/>
    <property type="match status" value="1"/>
</dbReference>
<keyword evidence="6" id="KW-0539">Nucleus</keyword>
<comment type="subcellular location">
    <subcellularLocation>
        <location evidence="1">Nucleus</location>
    </subcellularLocation>
</comment>
<dbReference type="InterPro" id="IPR036638">
    <property type="entry name" value="HLH_DNA-bd_sf"/>
</dbReference>
<comment type="similarity">
    <text evidence="2">Belongs to the bHLH protein family.</text>
</comment>
<reference evidence="9" key="2">
    <citation type="submission" date="2018-05" db="EMBL/GenBank/DDBJ databases">
        <title>OpunRS2 (Oryza punctata Reference Sequence Version 2).</title>
        <authorList>
            <person name="Zhang J."/>
            <person name="Kudrna D."/>
            <person name="Lee S."/>
            <person name="Talag J."/>
            <person name="Welchert J."/>
            <person name="Wing R.A."/>
        </authorList>
    </citation>
    <scope>NUCLEOTIDE SEQUENCE [LARGE SCALE GENOMIC DNA]</scope>
</reference>
<feature type="domain" description="BHLH" evidence="8">
    <location>
        <begin position="227"/>
        <end position="276"/>
    </location>
</feature>
<evidence type="ECO:0000256" key="5">
    <source>
        <dbReference type="ARBA" id="ARBA00023163"/>
    </source>
</evidence>
<protein>
    <recommendedName>
        <fullName evidence="8">BHLH domain-containing protein</fullName>
    </recommendedName>
</protein>
<dbReference type="eggNOG" id="ENOG502QT4N">
    <property type="taxonomic scope" value="Eukaryota"/>
</dbReference>
<dbReference type="Proteomes" id="UP000026962">
    <property type="component" value="Chromosome 6"/>
</dbReference>
<dbReference type="OMA" id="HSAVSWM"/>
<reference evidence="9" key="1">
    <citation type="submission" date="2015-04" db="UniProtKB">
        <authorList>
            <consortium name="EnsemblPlants"/>
        </authorList>
    </citation>
    <scope>IDENTIFICATION</scope>
</reference>
<dbReference type="GO" id="GO:0003677">
    <property type="term" value="F:DNA binding"/>
    <property type="evidence" value="ECO:0007669"/>
    <property type="project" value="UniProtKB-KW"/>
</dbReference>
<evidence type="ECO:0000256" key="7">
    <source>
        <dbReference type="SAM" id="MobiDB-lite"/>
    </source>
</evidence>
<dbReference type="Pfam" id="PF00010">
    <property type="entry name" value="HLH"/>
    <property type="match status" value="1"/>
</dbReference>
<dbReference type="GO" id="GO:0003700">
    <property type="term" value="F:DNA-binding transcription factor activity"/>
    <property type="evidence" value="ECO:0007669"/>
    <property type="project" value="InterPro"/>
</dbReference>
<dbReference type="EnsemblPlants" id="OPUNC06G14520.1">
    <property type="protein sequence ID" value="OPUNC06G14520.1"/>
    <property type="gene ID" value="OPUNC06G14520"/>
</dbReference>
<evidence type="ECO:0000256" key="2">
    <source>
        <dbReference type="ARBA" id="ARBA00005510"/>
    </source>
</evidence>
<dbReference type="FunFam" id="4.10.280.10:FF:000046">
    <property type="entry name" value="Transcription factor bHLH83"/>
    <property type="match status" value="1"/>
</dbReference>
<organism evidence="9">
    <name type="scientific">Oryza punctata</name>
    <name type="common">Red rice</name>
    <dbReference type="NCBI Taxonomy" id="4537"/>
    <lineage>
        <taxon>Eukaryota</taxon>
        <taxon>Viridiplantae</taxon>
        <taxon>Streptophyta</taxon>
        <taxon>Embryophyta</taxon>
        <taxon>Tracheophyta</taxon>
        <taxon>Spermatophyta</taxon>
        <taxon>Magnoliopsida</taxon>
        <taxon>Liliopsida</taxon>
        <taxon>Poales</taxon>
        <taxon>Poaceae</taxon>
        <taxon>BOP clade</taxon>
        <taxon>Oryzoideae</taxon>
        <taxon>Oryzeae</taxon>
        <taxon>Oryzinae</taxon>
        <taxon>Oryza</taxon>
    </lineage>
</organism>
<dbReference type="InterPro" id="IPR011598">
    <property type="entry name" value="bHLH_dom"/>
</dbReference>
<dbReference type="PANTHER" id="PTHR45914:SF59">
    <property type="entry name" value="TRANSCRIPTION FACTOR BHLH83-LIKE"/>
    <property type="match status" value="1"/>
</dbReference>
<sequence length="325" mass="34522">MESMAHLPYKANPWRTLYPIHICLLVSIPSSSSKYNFCLLAMALVAGDEAMSMSWHDVGVVVDPDEAGTAPFDAAAGYVPSYDQCQYYHHHHHPCTTELIHAGDAGSAVALEHDVDGWVHAAAAATSPSSSSVLTFDGHGEEHSAVSWMDMDAHATEPQLIGYGLTAATSSSSCCFSSGGFGDSGMVMVTTTPTSAAVSGSHKRARAPASPSQGAELQENSKKQRANNKEPQSSAAKSRREKIGERLRALQELVPSGAKVDMVSMLDRAISYVKFMQLQLRVLETDAFWPAADGAAPDIPRAKDALDAIILSSSSPSQMACPRSG</sequence>
<evidence type="ECO:0000259" key="8">
    <source>
        <dbReference type="PROSITE" id="PS50888"/>
    </source>
</evidence>
<dbReference type="Gramene" id="OPUNC06G14520.1">
    <property type="protein sequence ID" value="OPUNC06G14520.1"/>
    <property type="gene ID" value="OPUNC06G14520"/>
</dbReference>
<dbReference type="AlphaFoldDB" id="A0A0E0LBX0"/>
<dbReference type="PANTHER" id="PTHR45914">
    <property type="entry name" value="TRANSCRIPTION FACTOR HEC3-RELATED"/>
    <property type="match status" value="1"/>
</dbReference>
<evidence type="ECO:0000313" key="9">
    <source>
        <dbReference type="EnsemblPlants" id="OPUNC06G14520.1"/>
    </source>
</evidence>
<evidence type="ECO:0000256" key="1">
    <source>
        <dbReference type="ARBA" id="ARBA00004123"/>
    </source>
</evidence>
<accession>A0A0E0LBX0</accession>
<feature type="region of interest" description="Disordered" evidence="7">
    <location>
        <begin position="195"/>
        <end position="242"/>
    </location>
</feature>
<evidence type="ECO:0000256" key="6">
    <source>
        <dbReference type="ARBA" id="ARBA00023242"/>
    </source>
</evidence>